<name>A0A7W2EIR4_9BURK</name>
<comment type="caution">
    <text evidence="5">The sequence shown here is derived from an EMBL/GenBank/DDBJ whole genome shotgun (WGS) entry which is preliminary data.</text>
</comment>
<dbReference type="FunFam" id="3.20.20.450:FF:000001">
    <property type="entry name" value="Cyclic di-GMP phosphodiesterase yahA"/>
    <property type="match status" value="1"/>
</dbReference>
<dbReference type="PROSITE" id="PS50883">
    <property type="entry name" value="EAL"/>
    <property type="match status" value="1"/>
</dbReference>
<dbReference type="SUPFAM" id="SSF141868">
    <property type="entry name" value="EAL domain-like"/>
    <property type="match status" value="1"/>
</dbReference>
<keyword evidence="6" id="KW-1185">Reference proteome</keyword>
<evidence type="ECO:0000259" key="4">
    <source>
        <dbReference type="PROSITE" id="PS50887"/>
    </source>
</evidence>
<dbReference type="NCBIfam" id="TIGR00254">
    <property type="entry name" value="GGDEF"/>
    <property type="match status" value="1"/>
</dbReference>
<keyword evidence="2" id="KW-0472">Membrane</keyword>
<dbReference type="Pfam" id="PF00563">
    <property type="entry name" value="EAL"/>
    <property type="match status" value="1"/>
</dbReference>
<dbReference type="CDD" id="cd01949">
    <property type="entry name" value="GGDEF"/>
    <property type="match status" value="1"/>
</dbReference>
<evidence type="ECO:0000256" key="2">
    <source>
        <dbReference type="SAM" id="Phobius"/>
    </source>
</evidence>
<protein>
    <submittedName>
        <fullName evidence="5">EAL domain-containing protein</fullName>
    </submittedName>
</protein>
<dbReference type="SUPFAM" id="SSF55073">
    <property type="entry name" value="Nucleotide cyclase"/>
    <property type="match status" value="1"/>
</dbReference>
<evidence type="ECO:0000259" key="3">
    <source>
        <dbReference type="PROSITE" id="PS50883"/>
    </source>
</evidence>
<keyword evidence="2" id="KW-1133">Transmembrane helix</keyword>
<dbReference type="SMART" id="SM00267">
    <property type="entry name" value="GGDEF"/>
    <property type="match status" value="1"/>
</dbReference>
<dbReference type="InterPro" id="IPR043128">
    <property type="entry name" value="Rev_trsase/Diguanyl_cyclase"/>
</dbReference>
<evidence type="ECO:0000313" key="5">
    <source>
        <dbReference type="EMBL" id="MBA5606522.1"/>
    </source>
</evidence>
<dbReference type="InterPro" id="IPR029787">
    <property type="entry name" value="Nucleotide_cyclase"/>
</dbReference>
<dbReference type="SMART" id="SM00052">
    <property type="entry name" value="EAL"/>
    <property type="match status" value="1"/>
</dbReference>
<dbReference type="FunFam" id="3.30.70.270:FF:000001">
    <property type="entry name" value="Diguanylate cyclase domain protein"/>
    <property type="match status" value="1"/>
</dbReference>
<feature type="transmembrane region" description="Helical" evidence="2">
    <location>
        <begin position="12"/>
        <end position="32"/>
    </location>
</feature>
<dbReference type="Gene3D" id="3.30.70.270">
    <property type="match status" value="1"/>
</dbReference>
<organism evidence="5 6">
    <name type="scientific">Rugamonas fusca</name>
    <dbReference type="NCBI Taxonomy" id="2758568"/>
    <lineage>
        <taxon>Bacteria</taxon>
        <taxon>Pseudomonadati</taxon>
        <taxon>Pseudomonadota</taxon>
        <taxon>Betaproteobacteria</taxon>
        <taxon>Burkholderiales</taxon>
        <taxon>Oxalobacteraceae</taxon>
        <taxon>Telluria group</taxon>
        <taxon>Rugamonas</taxon>
    </lineage>
</organism>
<dbReference type="GO" id="GO:0071111">
    <property type="term" value="F:cyclic-guanylate-specific phosphodiesterase activity"/>
    <property type="evidence" value="ECO:0007669"/>
    <property type="project" value="UniProtKB-EC"/>
</dbReference>
<feature type="transmembrane region" description="Helical" evidence="2">
    <location>
        <begin position="219"/>
        <end position="238"/>
    </location>
</feature>
<dbReference type="Gene3D" id="3.20.20.450">
    <property type="entry name" value="EAL domain"/>
    <property type="match status" value="1"/>
</dbReference>
<dbReference type="EMBL" id="JACEZS010000011">
    <property type="protein sequence ID" value="MBA5606522.1"/>
    <property type="molecule type" value="Genomic_DNA"/>
</dbReference>
<dbReference type="Proteomes" id="UP000566711">
    <property type="component" value="Unassembled WGS sequence"/>
</dbReference>
<evidence type="ECO:0000256" key="1">
    <source>
        <dbReference type="ARBA" id="ARBA00051114"/>
    </source>
</evidence>
<proteinExistence type="predicted"/>
<dbReference type="InterPro" id="IPR035919">
    <property type="entry name" value="EAL_sf"/>
</dbReference>
<dbReference type="PROSITE" id="PS50887">
    <property type="entry name" value="GGDEF"/>
    <property type="match status" value="1"/>
</dbReference>
<gene>
    <name evidence="5" type="ORF">H3H36_14280</name>
</gene>
<evidence type="ECO:0000313" key="6">
    <source>
        <dbReference type="Proteomes" id="UP000566711"/>
    </source>
</evidence>
<dbReference type="GO" id="GO:0071732">
    <property type="term" value="P:cellular response to nitric oxide"/>
    <property type="evidence" value="ECO:0007669"/>
    <property type="project" value="UniProtKB-ARBA"/>
</dbReference>
<dbReference type="InterPro" id="IPR052155">
    <property type="entry name" value="Biofilm_reg_signaling"/>
</dbReference>
<dbReference type="PANTHER" id="PTHR44757:SF2">
    <property type="entry name" value="BIOFILM ARCHITECTURE MAINTENANCE PROTEIN MBAA"/>
    <property type="match status" value="1"/>
</dbReference>
<dbReference type="CDD" id="cd01948">
    <property type="entry name" value="EAL"/>
    <property type="match status" value="1"/>
</dbReference>
<keyword evidence="2" id="KW-0812">Transmembrane</keyword>
<accession>A0A7W2EIR4</accession>
<dbReference type="Pfam" id="PF00990">
    <property type="entry name" value="GGDEF"/>
    <property type="match status" value="1"/>
</dbReference>
<dbReference type="AlphaFoldDB" id="A0A7W2EIR4"/>
<dbReference type="InterPro" id="IPR001633">
    <property type="entry name" value="EAL_dom"/>
</dbReference>
<feature type="domain" description="GGDEF" evidence="4">
    <location>
        <begin position="334"/>
        <end position="466"/>
    </location>
</feature>
<feature type="domain" description="EAL" evidence="3">
    <location>
        <begin position="475"/>
        <end position="729"/>
    </location>
</feature>
<reference evidence="5 6" key="1">
    <citation type="submission" date="2020-07" db="EMBL/GenBank/DDBJ databases">
        <title>Novel species isolated from subtropical streams in China.</title>
        <authorList>
            <person name="Lu H."/>
        </authorList>
    </citation>
    <scope>NUCLEOTIDE SEQUENCE [LARGE SCALE GENOMIC DNA]</scope>
    <source>
        <strain evidence="5 6">FT3S</strain>
    </source>
</reference>
<dbReference type="RefSeq" id="WP_182218689.1">
    <property type="nucleotide sequence ID" value="NZ_JACEZS010000011.1"/>
</dbReference>
<dbReference type="InterPro" id="IPR000160">
    <property type="entry name" value="GGDEF_dom"/>
</dbReference>
<sequence>MATTDATGFARYAWLTAGLSLLFCAAFTLYVWSEKRIDRANDLRHESELLSEELRQSSDDLTHMARSYAATGEPAFRRHYDTILAIRDGRAPRPLDYHIIYWDLVPADGHAPRADGPAVPLLTLMRQAGITPAELALLAQSKASSDRLTGIEQSAMALAAPHADAAVRAQASRMLNDATYHQAKADIMRPIMQFQLRLEQRTDASVRDAKQRAVWARHAFLLAGVLLVTLLLRVLWLLRTTLGASVTTLHASIARLGRGDFVTPITVEPGRENSVQGWLAATRAKLASSDASRAAAEEQVRYLAHFDPLTGLANSNQMQLLARQAFADAGRAGQPVALLFLDLDNFKDINDALGHGTGDAVLAELARRLRAQLAHDDVGCRLGGDEFVLLLRGAGRAEAPARAQQLLAAVAAPCRIEQYDLNLSASIGIALYPDDGTELELLLQRADMAMYSAKHEGRNGYRLFAPAMQAHFTRQLQLVAALRQALGSAQLQLVYQPQVALHSGAVVGAEALLRWRHPELGEVAPDEFIPAAEHSGLIVPLGAWVLRQAVRQARTWRDAGLPPLTMAVNLSAAQFRQPGLPELVSQVLREEGLAPDCLELELTEGVAMHDPHGAVHTMNSLHERGVRMAIDDFGTGFSSLSYLKQFKICKLKIDRSFVRDIGDNPEDQAIVAAIVSMARGLGLSTISEGVETEQQLAMLREQGCDEIQGYYYSRPLAADAFEAFVRARLAAVRLASDDGVSANNRTQARPIFGSARV</sequence>
<comment type="catalytic activity">
    <reaction evidence="1">
        <text>3',3'-c-di-GMP + H2O = 5'-phosphoguanylyl(3'-&gt;5')guanosine + H(+)</text>
        <dbReference type="Rhea" id="RHEA:24902"/>
        <dbReference type="ChEBI" id="CHEBI:15377"/>
        <dbReference type="ChEBI" id="CHEBI:15378"/>
        <dbReference type="ChEBI" id="CHEBI:58754"/>
        <dbReference type="ChEBI" id="CHEBI:58805"/>
        <dbReference type="EC" id="3.1.4.52"/>
    </reaction>
    <physiologicalReaction direction="left-to-right" evidence="1">
        <dbReference type="Rhea" id="RHEA:24903"/>
    </physiologicalReaction>
</comment>
<dbReference type="PANTHER" id="PTHR44757">
    <property type="entry name" value="DIGUANYLATE CYCLASE DGCP"/>
    <property type="match status" value="1"/>
</dbReference>